<dbReference type="AlphaFoldDB" id="A0A1U7IAN0"/>
<dbReference type="Gene3D" id="2.60.120.10">
    <property type="entry name" value="Jelly Rolls"/>
    <property type="match status" value="1"/>
</dbReference>
<dbReference type="EC" id="5.1.3.13" evidence="3"/>
<evidence type="ECO:0000313" key="4">
    <source>
        <dbReference type="EMBL" id="OKH33594.1"/>
    </source>
</evidence>
<dbReference type="SUPFAM" id="SSF51182">
    <property type="entry name" value="RmlC-like cupins"/>
    <property type="match status" value="1"/>
</dbReference>
<feature type="site" description="Participates in a stacking interaction with the thymidine ring of dTDP-4-oxo-6-deoxyglucose" evidence="2">
    <location>
        <position position="137"/>
    </location>
</feature>
<protein>
    <recommendedName>
        <fullName evidence="3">dTDP-4-dehydrorhamnose 3,5-epimerase</fullName>
        <ecNumber evidence="3">5.1.3.13</ecNumber>
    </recommendedName>
    <alternativeName>
        <fullName evidence="3">Thymidine diphospho-4-keto-rhamnose 3,5-epimerase</fullName>
    </alternativeName>
</protein>
<dbReference type="InterPro" id="IPR011051">
    <property type="entry name" value="RmlC_Cupin_sf"/>
</dbReference>
<organism evidence="4 5">
    <name type="scientific">[Phormidium ambiguum] IAM M-71</name>
    <dbReference type="NCBI Taxonomy" id="454136"/>
    <lineage>
        <taxon>Bacteria</taxon>
        <taxon>Bacillati</taxon>
        <taxon>Cyanobacteriota</taxon>
        <taxon>Cyanophyceae</taxon>
        <taxon>Oscillatoriophycideae</taxon>
        <taxon>Aerosakkonematales</taxon>
        <taxon>Aerosakkonemataceae</taxon>
        <taxon>Floridanema</taxon>
    </lineage>
</organism>
<comment type="catalytic activity">
    <reaction evidence="3">
        <text>dTDP-4-dehydro-6-deoxy-alpha-D-glucose = dTDP-4-dehydro-beta-L-rhamnose</text>
        <dbReference type="Rhea" id="RHEA:16969"/>
        <dbReference type="ChEBI" id="CHEBI:57649"/>
        <dbReference type="ChEBI" id="CHEBI:62830"/>
        <dbReference type="EC" id="5.1.3.13"/>
    </reaction>
</comment>
<dbReference type="GO" id="GO:0000271">
    <property type="term" value="P:polysaccharide biosynthetic process"/>
    <property type="evidence" value="ECO:0007669"/>
    <property type="project" value="TreeGrafter"/>
</dbReference>
<dbReference type="Proteomes" id="UP000185860">
    <property type="component" value="Unassembled WGS sequence"/>
</dbReference>
<dbReference type="Pfam" id="PF00908">
    <property type="entry name" value="dTDP_sugar_isom"/>
    <property type="match status" value="1"/>
</dbReference>
<dbReference type="RefSeq" id="WP_073595813.1">
    <property type="nucleotide sequence ID" value="NZ_MRCE01000028.1"/>
</dbReference>
<dbReference type="CDD" id="cd00438">
    <property type="entry name" value="cupin_RmlC"/>
    <property type="match status" value="1"/>
</dbReference>
<comment type="function">
    <text evidence="3">Catalyzes the epimerization of the C3' and C5'positions of dTDP-6-deoxy-D-xylo-4-hexulose, forming dTDP-6-deoxy-L-lyxo-4-hexulose.</text>
</comment>
<feature type="active site" description="Proton donor" evidence="1">
    <location>
        <position position="131"/>
    </location>
</feature>
<evidence type="ECO:0000256" key="1">
    <source>
        <dbReference type="PIRSR" id="PIRSR600888-1"/>
    </source>
</evidence>
<proteinExistence type="inferred from homology"/>
<sequence length="188" mass="21802">MNILQTILPGCYELQPNIFRDIRGSFVKVFHEEIFNNYKLETNFTEEYYSVSHQKVLRGMHFQTPPYEHTKLVYCPLGKVMDVVVDLRIGSPSYGKFAKFDLSAEKANIIYIPPGLAHGFYVLSEMAILIYKVTTVYNSEHDSGILWNSVEIPWLDRQPIISTRDSEFVSFADFVSPFQYREEVQHGC</sequence>
<dbReference type="InterPro" id="IPR014710">
    <property type="entry name" value="RmlC-like_jellyroll"/>
</dbReference>
<dbReference type="PANTHER" id="PTHR21047">
    <property type="entry name" value="DTDP-6-DEOXY-D-GLUCOSE-3,5 EPIMERASE"/>
    <property type="match status" value="1"/>
</dbReference>
<dbReference type="EMBL" id="MRCE01000028">
    <property type="protein sequence ID" value="OKH33594.1"/>
    <property type="molecule type" value="Genomic_DNA"/>
</dbReference>
<dbReference type="STRING" id="454136.NIES2119_22865"/>
<name>A0A1U7IAN0_9CYAN</name>
<dbReference type="GO" id="GO:0019305">
    <property type="term" value="P:dTDP-rhamnose biosynthetic process"/>
    <property type="evidence" value="ECO:0007669"/>
    <property type="project" value="UniProtKB-UniRule"/>
</dbReference>
<dbReference type="UniPathway" id="UPA00124"/>
<dbReference type="InterPro" id="IPR000888">
    <property type="entry name" value="RmlC-like"/>
</dbReference>
<accession>A0A1U7IAN0</accession>
<keyword evidence="3" id="KW-0413">Isomerase</keyword>
<gene>
    <name evidence="4" type="ORF">NIES2119_22865</name>
</gene>
<feature type="active site" description="Proton acceptor" evidence="1">
    <location>
        <position position="61"/>
    </location>
</feature>
<dbReference type="GO" id="GO:0005829">
    <property type="term" value="C:cytosol"/>
    <property type="evidence" value="ECO:0007669"/>
    <property type="project" value="TreeGrafter"/>
</dbReference>
<comment type="subunit">
    <text evidence="3">Homodimer.</text>
</comment>
<dbReference type="OrthoDB" id="9800680at2"/>
<evidence type="ECO:0000256" key="3">
    <source>
        <dbReference type="RuleBase" id="RU364069"/>
    </source>
</evidence>
<dbReference type="NCBIfam" id="TIGR01221">
    <property type="entry name" value="rmlC"/>
    <property type="match status" value="1"/>
</dbReference>
<evidence type="ECO:0000313" key="5">
    <source>
        <dbReference type="Proteomes" id="UP000185860"/>
    </source>
</evidence>
<comment type="pathway">
    <text evidence="3">Carbohydrate biosynthesis; dTDP-L-rhamnose biosynthesis.</text>
</comment>
<reference evidence="4 5" key="1">
    <citation type="submission" date="2016-11" db="EMBL/GenBank/DDBJ databases">
        <title>Draft Genome Sequences of Nine Cyanobacterial Strains from Diverse Habitats.</title>
        <authorList>
            <person name="Zhu T."/>
            <person name="Hou S."/>
            <person name="Lu X."/>
            <person name="Hess W.R."/>
        </authorList>
    </citation>
    <scope>NUCLEOTIDE SEQUENCE [LARGE SCALE GENOMIC DNA]</scope>
    <source>
        <strain evidence="4 5">IAM M-71</strain>
    </source>
</reference>
<comment type="caution">
    <text evidence="4">The sequence shown here is derived from an EMBL/GenBank/DDBJ whole genome shotgun (WGS) entry which is preliminary data.</text>
</comment>
<comment type="similarity">
    <text evidence="3">Belongs to the dTDP-4-dehydrorhamnose 3,5-epimerase family.</text>
</comment>
<evidence type="ECO:0000256" key="2">
    <source>
        <dbReference type="PIRSR" id="PIRSR600888-3"/>
    </source>
</evidence>
<dbReference type="PANTHER" id="PTHR21047:SF2">
    <property type="entry name" value="THYMIDINE DIPHOSPHO-4-KETO-RHAMNOSE 3,5-EPIMERASE"/>
    <property type="match status" value="1"/>
</dbReference>
<dbReference type="GO" id="GO:0008830">
    <property type="term" value="F:dTDP-4-dehydrorhamnose 3,5-epimerase activity"/>
    <property type="evidence" value="ECO:0007669"/>
    <property type="project" value="UniProtKB-UniRule"/>
</dbReference>